<organism evidence="1 2">
    <name type="scientific">Psilocybe cf. subviscida</name>
    <dbReference type="NCBI Taxonomy" id="2480587"/>
    <lineage>
        <taxon>Eukaryota</taxon>
        <taxon>Fungi</taxon>
        <taxon>Dikarya</taxon>
        <taxon>Basidiomycota</taxon>
        <taxon>Agaricomycotina</taxon>
        <taxon>Agaricomycetes</taxon>
        <taxon>Agaricomycetidae</taxon>
        <taxon>Agaricales</taxon>
        <taxon>Agaricineae</taxon>
        <taxon>Strophariaceae</taxon>
        <taxon>Psilocybe</taxon>
    </lineage>
</organism>
<dbReference type="AlphaFoldDB" id="A0A8H5F4W1"/>
<dbReference type="EMBL" id="JAACJJ010000017">
    <property type="protein sequence ID" value="KAF5323756.1"/>
    <property type="molecule type" value="Genomic_DNA"/>
</dbReference>
<gene>
    <name evidence="1" type="ORF">D9619_012855</name>
</gene>
<evidence type="ECO:0000313" key="2">
    <source>
        <dbReference type="Proteomes" id="UP000567179"/>
    </source>
</evidence>
<evidence type="ECO:0000313" key="1">
    <source>
        <dbReference type="EMBL" id="KAF5323756.1"/>
    </source>
</evidence>
<proteinExistence type="predicted"/>
<comment type="caution">
    <text evidence="1">The sequence shown here is derived from an EMBL/GenBank/DDBJ whole genome shotgun (WGS) entry which is preliminary data.</text>
</comment>
<keyword evidence="2" id="KW-1185">Reference proteome</keyword>
<protein>
    <submittedName>
        <fullName evidence="1">Uncharacterized protein</fullName>
    </submittedName>
</protein>
<name>A0A8H5F4W1_9AGAR</name>
<sequence length="81" mass="8843">MIRPLTQKGSSLATPLYSVRSNMRVDEMDMSTRVRAGTGSLDYGWPAGHRAESLSQNLCLCSTANRNQPPSSSLYLTPPVD</sequence>
<dbReference type="Proteomes" id="UP000567179">
    <property type="component" value="Unassembled WGS sequence"/>
</dbReference>
<accession>A0A8H5F4W1</accession>
<reference evidence="1 2" key="1">
    <citation type="journal article" date="2020" name="ISME J.">
        <title>Uncovering the hidden diversity of litter-decomposition mechanisms in mushroom-forming fungi.</title>
        <authorList>
            <person name="Floudas D."/>
            <person name="Bentzer J."/>
            <person name="Ahren D."/>
            <person name="Johansson T."/>
            <person name="Persson P."/>
            <person name="Tunlid A."/>
        </authorList>
    </citation>
    <scope>NUCLEOTIDE SEQUENCE [LARGE SCALE GENOMIC DNA]</scope>
    <source>
        <strain evidence="1 2">CBS 101986</strain>
    </source>
</reference>